<keyword evidence="1" id="KW-0472">Membrane</keyword>
<dbReference type="RefSeq" id="YP_009018681.1">
    <property type="nucleotide sequence ID" value="NC_023743.1"/>
</dbReference>
<dbReference type="EMBL" id="JF770475">
    <property type="protein sequence ID" value="AEI91267.1"/>
    <property type="molecule type" value="Genomic_DNA"/>
</dbReference>
<evidence type="ECO:0000313" key="3">
    <source>
        <dbReference type="Proteomes" id="UP000000296"/>
    </source>
</evidence>
<dbReference type="GeneID" id="18559264"/>
<proteinExistence type="predicted"/>
<protein>
    <submittedName>
        <fullName evidence="2">Gp67</fullName>
    </submittedName>
</protein>
<organism evidence="2 3">
    <name type="scientific">Escherichia phage phiEB49</name>
    <dbReference type="NCBI Taxonomy" id="1048207"/>
    <lineage>
        <taxon>Viruses</taxon>
        <taxon>Duplodnaviria</taxon>
        <taxon>Heunggongvirae</taxon>
        <taxon>Uroviricota</taxon>
        <taxon>Caudoviricetes</taxon>
        <taxon>Drexlerviridae</taxon>
        <taxon>Rogunavirinae</taxon>
        <taxon>Lindendrivevirus</taxon>
        <taxon>Lindendrivevirus EB49</taxon>
    </lineage>
</organism>
<dbReference type="Proteomes" id="UP000000296">
    <property type="component" value="Segment"/>
</dbReference>
<evidence type="ECO:0000313" key="2">
    <source>
        <dbReference type="EMBL" id="AEI91267.1"/>
    </source>
</evidence>
<keyword evidence="1" id="KW-0812">Transmembrane</keyword>
<reference evidence="2 3" key="1">
    <citation type="journal article" date="2011" name="Appl. Environ. Microbiol.">
        <title>Isolation of Generalized Transducing Bacteriophages for Uropathogenic Strains of Escherichia coli.</title>
        <authorList>
            <person name="Battaglioli E.J."/>
            <person name="Baisa G.A."/>
            <person name="Weeks A.E."/>
            <person name="Schroll R.A."/>
            <person name="Hryckowian A.J."/>
            <person name="Welch R.A."/>
        </authorList>
    </citation>
    <scope>NUCLEOTIDE SEQUENCE [LARGE SCALE GENOMIC DNA]</scope>
</reference>
<accession>F8UBX7</accession>
<keyword evidence="3" id="KW-1185">Reference proteome</keyword>
<name>F8UBX7_9CAUD</name>
<sequence length="34" mass="3753">MTGLIKTIAEYPLASLFLALAIYEIVKVITKSIK</sequence>
<evidence type="ECO:0000256" key="1">
    <source>
        <dbReference type="SAM" id="Phobius"/>
    </source>
</evidence>
<keyword evidence="1" id="KW-1133">Transmembrane helix</keyword>
<feature type="transmembrane region" description="Helical" evidence="1">
    <location>
        <begin position="12"/>
        <end position="30"/>
    </location>
</feature>
<dbReference type="KEGG" id="vg:18559264"/>